<dbReference type="EMBL" id="SRXW01000001">
    <property type="protein sequence ID" value="TGY90543.1"/>
    <property type="molecule type" value="Genomic_DNA"/>
</dbReference>
<evidence type="ECO:0000313" key="2">
    <source>
        <dbReference type="Proteomes" id="UP000308054"/>
    </source>
</evidence>
<accession>A0A4S2H4S4</accession>
<evidence type="ECO:0000313" key="1">
    <source>
        <dbReference type="EMBL" id="TGY90543.1"/>
    </source>
</evidence>
<sequence>MARIFIEVCITGEQLFRRLGWIKGRANAHLLHTGKYDAVAAAFHRDSDGDLDENDERFVWPKSAGDGEPAVVIWTQD</sequence>
<protein>
    <submittedName>
        <fullName evidence="1">Uncharacterized protein</fullName>
    </submittedName>
</protein>
<organism evidence="1 2">
    <name type="scientific">Marinicauda algicola</name>
    <dbReference type="NCBI Taxonomy" id="2029849"/>
    <lineage>
        <taxon>Bacteria</taxon>
        <taxon>Pseudomonadati</taxon>
        <taxon>Pseudomonadota</taxon>
        <taxon>Alphaproteobacteria</taxon>
        <taxon>Maricaulales</taxon>
        <taxon>Maricaulaceae</taxon>
        <taxon>Marinicauda</taxon>
    </lineage>
</organism>
<reference evidence="1 2" key="1">
    <citation type="journal article" date="2017" name="Int. J. Syst. Evol. Microbiol.">
        <title>Marinicauda algicola sp. nov., isolated from a marine red alga Rhodosorus marinus.</title>
        <authorList>
            <person name="Jeong S.E."/>
            <person name="Jeon S.H."/>
            <person name="Chun B.H."/>
            <person name="Kim D.W."/>
            <person name="Jeon C.O."/>
        </authorList>
    </citation>
    <scope>NUCLEOTIDE SEQUENCE [LARGE SCALE GENOMIC DNA]</scope>
    <source>
        <strain evidence="1 2">JCM 31718</strain>
    </source>
</reference>
<proteinExistence type="predicted"/>
<keyword evidence="2" id="KW-1185">Reference proteome</keyword>
<dbReference type="RefSeq" id="WP_135995041.1">
    <property type="nucleotide sequence ID" value="NZ_CP071057.1"/>
</dbReference>
<name>A0A4S2H4S4_9PROT</name>
<gene>
    <name evidence="1" type="ORF">E5163_05325</name>
</gene>
<dbReference type="AlphaFoldDB" id="A0A4S2H4S4"/>
<comment type="caution">
    <text evidence="1">The sequence shown here is derived from an EMBL/GenBank/DDBJ whole genome shotgun (WGS) entry which is preliminary data.</text>
</comment>
<dbReference type="Proteomes" id="UP000308054">
    <property type="component" value="Unassembled WGS sequence"/>
</dbReference>